<reference evidence="9 10" key="1">
    <citation type="submission" date="2020-03" db="EMBL/GenBank/DDBJ databases">
        <title>Propioniciclava sp. nov., isolated from Hydrophilus acuminatus.</title>
        <authorList>
            <person name="Hyun D.-W."/>
            <person name="Bae J.-W."/>
        </authorList>
    </citation>
    <scope>NUCLEOTIDE SEQUENCE [LARGE SCALE GENOMIC DNA]</scope>
    <source>
        <strain evidence="9 10">HDW11</strain>
    </source>
</reference>
<gene>
    <name evidence="9" type="ORF">G7070_17310</name>
</gene>
<feature type="domain" description="ABC transmembrane type-1" evidence="8">
    <location>
        <begin position="95"/>
        <end position="284"/>
    </location>
</feature>
<keyword evidence="3" id="KW-1003">Cell membrane</keyword>
<dbReference type="PANTHER" id="PTHR43744:SF12">
    <property type="entry name" value="ABC TRANSPORTER PERMEASE PROTEIN MG189-RELATED"/>
    <property type="match status" value="1"/>
</dbReference>
<proteinExistence type="inferred from homology"/>
<dbReference type="CDD" id="cd06261">
    <property type="entry name" value="TM_PBP2"/>
    <property type="match status" value="1"/>
</dbReference>
<dbReference type="KEGG" id="prv:G7070_17310"/>
<feature type="transmembrane region" description="Helical" evidence="7">
    <location>
        <begin position="95"/>
        <end position="120"/>
    </location>
</feature>
<dbReference type="Gene3D" id="1.10.3720.10">
    <property type="entry name" value="MetI-like"/>
    <property type="match status" value="1"/>
</dbReference>
<dbReference type="AlphaFoldDB" id="A0A6G7YAM7"/>
<dbReference type="SUPFAM" id="SSF161098">
    <property type="entry name" value="MetI-like"/>
    <property type="match status" value="1"/>
</dbReference>
<evidence type="ECO:0000256" key="3">
    <source>
        <dbReference type="ARBA" id="ARBA00022475"/>
    </source>
</evidence>
<evidence type="ECO:0000256" key="6">
    <source>
        <dbReference type="ARBA" id="ARBA00023136"/>
    </source>
</evidence>
<evidence type="ECO:0000256" key="4">
    <source>
        <dbReference type="ARBA" id="ARBA00022692"/>
    </source>
</evidence>
<sequence length="300" mass="33085">MTSDLIEARAAAPAPTASSRRADGRPAKAEVTAKLLVFATFVVTAFTLIPIVMMVLVAFQSDADAMRATPYMIPPTWHPENFARVLTMVPLGQHLLNTVIFAGGTAILETVTAALAAYAFARIKFRGREALFGVYLATLMIPTQVTLIPQFIMIARLQWVDTWWGMILPYAFTALGVFLLRQFFLGIPMEYEEAARIDGASRWQIFTGIILPMAVPAVATLAVFKFIAQWNNLLWPLVVSNTNATRTVTVGLQVFQDTQGTQWNLLLAAATITTVPLIILFFLTQRWFVRGITMSGLGGR</sequence>
<evidence type="ECO:0000256" key="1">
    <source>
        <dbReference type="ARBA" id="ARBA00004651"/>
    </source>
</evidence>
<dbReference type="Pfam" id="PF00528">
    <property type="entry name" value="BPD_transp_1"/>
    <property type="match status" value="1"/>
</dbReference>
<keyword evidence="10" id="KW-1185">Reference proteome</keyword>
<feature type="transmembrane region" description="Helical" evidence="7">
    <location>
        <begin position="132"/>
        <end position="157"/>
    </location>
</feature>
<keyword evidence="4 7" id="KW-0812">Transmembrane</keyword>
<feature type="transmembrane region" description="Helical" evidence="7">
    <location>
        <begin position="163"/>
        <end position="184"/>
    </location>
</feature>
<dbReference type="GO" id="GO:0055085">
    <property type="term" value="P:transmembrane transport"/>
    <property type="evidence" value="ECO:0007669"/>
    <property type="project" value="InterPro"/>
</dbReference>
<dbReference type="EMBL" id="CP049865">
    <property type="protein sequence ID" value="QIK73701.1"/>
    <property type="molecule type" value="Genomic_DNA"/>
</dbReference>
<dbReference type="PROSITE" id="PS50928">
    <property type="entry name" value="ABC_TM1"/>
    <property type="match status" value="1"/>
</dbReference>
<feature type="transmembrane region" description="Helical" evidence="7">
    <location>
        <begin position="205"/>
        <end position="228"/>
    </location>
</feature>
<dbReference type="InterPro" id="IPR000515">
    <property type="entry name" value="MetI-like"/>
</dbReference>
<keyword evidence="5 7" id="KW-1133">Transmembrane helix</keyword>
<accession>A0A6G7YAM7</accession>
<organism evidence="9 10">
    <name type="scientific">Propioniciclava coleopterorum</name>
    <dbReference type="NCBI Taxonomy" id="2714937"/>
    <lineage>
        <taxon>Bacteria</taxon>
        <taxon>Bacillati</taxon>
        <taxon>Actinomycetota</taxon>
        <taxon>Actinomycetes</taxon>
        <taxon>Propionibacteriales</taxon>
        <taxon>Propionibacteriaceae</taxon>
        <taxon>Propioniciclava</taxon>
    </lineage>
</organism>
<keyword evidence="6 7" id="KW-0472">Membrane</keyword>
<dbReference type="RefSeq" id="WP_166234773.1">
    <property type="nucleotide sequence ID" value="NZ_CP049865.1"/>
</dbReference>
<keyword evidence="2 7" id="KW-0813">Transport</keyword>
<feature type="transmembrane region" description="Helical" evidence="7">
    <location>
        <begin position="35"/>
        <end position="59"/>
    </location>
</feature>
<comment type="similarity">
    <text evidence="7">Belongs to the binding-protein-dependent transport system permease family.</text>
</comment>
<evidence type="ECO:0000256" key="5">
    <source>
        <dbReference type="ARBA" id="ARBA00022989"/>
    </source>
</evidence>
<evidence type="ECO:0000259" key="8">
    <source>
        <dbReference type="PROSITE" id="PS50928"/>
    </source>
</evidence>
<comment type="subcellular location">
    <subcellularLocation>
        <location evidence="1 7">Cell membrane</location>
        <topology evidence="1 7">Multi-pass membrane protein</topology>
    </subcellularLocation>
</comment>
<feature type="transmembrane region" description="Helical" evidence="7">
    <location>
        <begin position="265"/>
        <end position="284"/>
    </location>
</feature>
<dbReference type="PANTHER" id="PTHR43744">
    <property type="entry name" value="ABC TRANSPORTER PERMEASE PROTEIN MG189-RELATED-RELATED"/>
    <property type="match status" value="1"/>
</dbReference>
<evidence type="ECO:0000313" key="10">
    <source>
        <dbReference type="Proteomes" id="UP000501058"/>
    </source>
</evidence>
<evidence type="ECO:0000256" key="7">
    <source>
        <dbReference type="RuleBase" id="RU363032"/>
    </source>
</evidence>
<protein>
    <submittedName>
        <fullName evidence="9">Carbohydrate ABC transporter permease</fullName>
    </submittedName>
</protein>
<evidence type="ECO:0000256" key="2">
    <source>
        <dbReference type="ARBA" id="ARBA00022448"/>
    </source>
</evidence>
<dbReference type="InterPro" id="IPR035906">
    <property type="entry name" value="MetI-like_sf"/>
</dbReference>
<name>A0A6G7YAM7_9ACTN</name>
<evidence type="ECO:0000313" key="9">
    <source>
        <dbReference type="EMBL" id="QIK73701.1"/>
    </source>
</evidence>
<dbReference type="Proteomes" id="UP000501058">
    <property type="component" value="Chromosome"/>
</dbReference>
<dbReference type="GO" id="GO:0005886">
    <property type="term" value="C:plasma membrane"/>
    <property type="evidence" value="ECO:0007669"/>
    <property type="project" value="UniProtKB-SubCell"/>
</dbReference>